<protein>
    <submittedName>
        <fullName evidence="3">Nuclear receptor coactivator 3</fullName>
    </submittedName>
</protein>
<evidence type="ECO:0000313" key="3">
    <source>
        <dbReference type="EMBL" id="SBQ68444.1"/>
    </source>
</evidence>
<reference evidence="3" key="2">
    <citation type="submission" date="2016-06" db="EMBL/GenBank/DDBJ databases">
        <title>The genome of a short-lived fish provides insights into sex chromosome evolution and the genetic control of aging.</title>
        <authorList>
            <person name="Reichwald K."/>
            <person name="Felder M."/>
            <person name="Petzold A."/>
            <person name="Koch P."/>
            <person name="Groth M."/>
            <person name="Platzer M."/>
        </authorList>
    </citation>
    <scope>NUCLEOTIDE SEQUENCE</scope>
    <source>
        <tissue evidence="3">Brain</tissue>
    </source>
</reference>
<feature type="domain" description="DUF1518" evidence="2">
    <location>
        <begin position="29"/>
        <end position="88"/>
    </location>
</feature>
<name>A0A1A8GDJ4_9TELE</name>
<dbReference type="InterPro" id="IPR017426">
    <property type="entry name" value="Nuclear_rcpt_coactivator"/>
</dbReference>
<dbReference type="EMBL" id="HAEC01000367">
    <property type="protein sequence ID" value="SBQ68444.1"/>
    <property type="molecule type" value="Transcribed_RNA"/>
</dbReference>
<dbReference type="PANTHER" id="PTHR10684:SF3">
    <property type="entry name" value="NUCLEAR RECEPTOR COACTIVATOR 3"/>
    <property type="match status" value="1"/>
</dbReference>
<evidence type="ECO:0000259" key="2">
    <source>
        <dbReference type="SMART" id="SM01151"/>
    </source>
</evidence>
<dbReference type="InterPro" id="IPR010011">
    <property type="entry name" value="NCO_DUF1518"/>
</dbReference>
<dbReference type="GO" id="GO:0003713">
    <property type="term" value="F:transcription coactivator activity"/>
    <property type="evidence" value="ECO:0007669"/>
    <property type="project" value="InterPro"/>
</dbReference>
<feature type="region of interest" description="Disordered" evidence="1">
    <location>
        <begin position="1"/>
        <end position="46"/>
    </location>
</feature>
<feature type="compositionally biased region" description="Low complexity" evidence="1">
    <location>
        <begin position="1"/>
        <end position="17"/>
    </location>
</feature>
<accession>A0A1A8GDJ4</accession>
<dbReference type="SMART" id="SM01151">
    <property type="entry name" value="DUF1518"/>
    <property type="match status" value="1"/>
</dbReference>
<sequence>MMLMQQQQQQGQAAAGGFSPPPNVTAPEGMGSPMGAPPMTQPGQQAFNYGGNYGMNQQGDPSYMAPVSSPPGNLMQGRMSGPPQSAMMPGMQANPQGGHMYPSGDMKGWQQGVMARNNPYPQQQFPQQSSQGQFGPMMMNNTMSGSGPVGGSGVGPMAQMQGQMGMNPVGMGRMSMGPDQKYC</sequence>
<dbReference type="GO" id="GO:0005634">
    <property type="term" value="C:nucleus"/>
    <property type="evidence" value="ECO:0007669"/>
    <property type="project" value="InterPro"/>
</dbReference>
<dbReference type="GO" id="GO:0032870">
    <property type="term" value="P:cellular response to hormone stimulus"/>
    <property type="evidence" value="ECO:0007669"/>
    <property type="project" value="TreeGrafter"/>
</dbReference>
<organism evidence="3">
    <name type="scientific">Nothobranchius korthausae</name>
    <dbReference type="NCBI Taxonomy" id="1143690"/>
    <lineage>
        <taxon>Eukaryota</taxon>
        <taxon>Metazoa</taxon>
        <taxon>Chordata</taxon>
        <taxon>Craniata</taxon>
        <taxon>Vertebrata</taxon>
        <taxon>Euteleostomi</taxon>
        <taxon>Actinopterygii</taxon>
        <taxon>Neopterygii</taxon>
        <taxon>Teleostei</taxon>
        <taxon>Neoteleostei</taxon>
        <taxon>Acanthomorphata</taxon>
        <taxon>Ovalentaria</taxon>
        <taxon>Atherinomorphae</taxon>
        <taxon>Cyprinodontiformes</taxon>
        <taxon>Nothobranchiidae</taxon>
        <taxon>Nothobranchius</taxon>
    </lineage>
</organism>
<dbReference type="GO" id="GO:0016922">
    <property type="term" value="F:nuclear receptor binding"/>
    <property type="evidence" value="ECO:0007669"/>
    <property type="project" value="TreeGrafter"/>
</dbReference>
<proteinExistence type="predicted"/>
<dbReference type="GO" id="GO:0045944">
    <property type="term" value="P:positive regulation of transcription by RNA polymerase II"/>
    <property type="evidence" value="ECO:0007669"/>
    <property type="project" value="TreeGrafter"/>
</dbReference>
<reference evidence="3" key="1">
    <citation type="submission" date="2016-05" db="EMBL/GenBank/DDBJ databases">
        <authorList>
            <person name="Lavstsen T."/>
            <person name="Jespersen J.S."/>
        </authorList>
    </citation>
    <scope>NUCLEOTIDE SEQUENCE</scope>
    <source>
        <tissue evidence="3">Brain</tissue>
    </source>
</reference>
<evidence type="ECO:0000256" key="1">
    <source>
        <dbReference type="SAM" id="MobiDB-lite"/>
    </source>
</evidence>
<dbReference type="AlphaFoldDB" id="A0A1A8GDJ4"/>
<keyword evidence="3" id="KW-0675">Receptor</keyword>
<dbReference type="PANTHER" id="PTHR10684">
    <property type="entry name" value="NUCLEAR RECEPTOR COACTIVATOR"/>
    <property type="match status" value="1"/>
</dbReference>
<dbReference type="Pfam" id="PF07469">
    <property type="entry name" value="DUF1518"/>
    <property type="match status" value="1"/>
</dbReference>
<gene>
    <name evidence="3" type="primary">NCOA3</name>
</gene>